<gene>
    <name evidence="8" type="ORF">AKO1_005592</name>
</gene>
<dbReference type="PANTHER" id="PTHR14096:SF28">
    <property type="entry name" value="APOLIPOPROTEIN L, 1-RELATED"/>
    <property type="match status" value="1"/>
</dbReference>
<dbReference type="GO" id="GO:0005576">
    <property type="term" value="C:extracellular region"/>
    <property type="evidence" value="ECO:0007669"/>
    <property type="project" value="InterPro"/>
</dbReference>
<keyword evidence="2" id="KW-0479">Metal-binding</keyword>
<comment type="caution">
    <text evidence="8">The sequence shown here is derived from an EMBL/GenBank/DDBJ whole genome shotgun (WGS) entry which is preliminary data.</text>
</comment>
<dbReference type="Gene3D" id="3.30.40.10">
    <property type="entry name" value="Zinc/RING finger domain, C3HC4 (zinc finger)"/>
    <property type="match status" value="1"/>
</dbReference>
<keyword evidence="6" id="KW-0472">Membrane</keyword>
<dbReference type="InterPro" id="IPR001841">
    <property type="entry name" value="Znf_RING"/>
</dbReference>
<keyword evidence="6" id="KW-0812">Transmembrane</keyword>
<organism evidence="8 9">
    <name type="scientific">Acrasis kona</name>
    <dbReference type="NCBI Taxonomy" id="1008807"/>
    <lineage>
        <taxon>Eukaryota</taxon>
        <taxon>Discoba</taxon>
        <taxon>Heterolobosea</taxon>
        <taxon>Tetramitia</taxon>
        <taxon>Eutetramitia</taxon>
        <taxon>Acrasidae</taxon>
        <taxon>Acrasis</taxon>
    </lineage>
</organism>
<feature type="transmembrane region" description="Helical" evidence="6">
    <location>
        <begin position="348"/>
        <end position="369"/>
    </location>
</feature>
<dbReference type="GO" id="GO:0006869">
    <property type="term" value="P:lipid transport"/>
    <property type="evidence" value="ECO:0007669"/>
    <property type="project" value="InterPro"/>
</dbReference>
<dbReference type="PANTHER" id="PTHR14096">
    <property type="entry name" value="APOLIPOPROTEIN L"/>
    <property type="match status" value="1"/>
</dbReference>
<dbReference type="Pfam" id="PF00097">
    <property type="entry name" value="zf-C3HC4"/>
    <property type="match status" value="1"/>
</dbReference>
<dbReference type="Pfam" id="PF05461">
    <property type="entry name" value="ApoL"/>
    <property type="match status" value="1"/>
</dbReference>
<dbReference type="Proteomes" id="UP001431209">
    <property type="component" value="Unassembled WGS sequence"/>
</dbReference>
<dbReference type="InterPro" id="IPR018957">
    <property type="entry name" value="Znf_C3HC4_RING-type"/>
</dbReference>
<evidence type="ECO:0000259" key="7">
    <source>
        <dbReference type="PROSITE" id="PS50089"/>
    </source>
</evidence>
<dbReference type="GO" id="GO:0016020">
    <property type="term" value="C:membrane"/>
    <property type="evidence" value="ECO:0007669"/>
    <property type="project" value="TreeGrafter"/>
</dbReference>
<dbReference type="GO" id="GO:0008270">
    <property type="term" value="F:zinc ion binding"/>
    <property type="evidence" value="ECO:0007669"/>
    <property type="project" value="UniProtKB-KW"/>
</dbReference>
<evidence type="ECO:0000256" key="3">
    <source>
        <dbReference type="ARBA" id="ARBA00022771"/>
    </source>
</evidence>
<keyword evidence="3 5" id="KW-0863">Zinc-finger</keyword>
<protein>
    <recommendedName>
        <fullName evidence="7">RING-type domain-containing protein</fullName>
    </recommendedName>
</protein>
<dbReference type="PROSITE" id="PS00518">
    <property type="entry name" value="ZF_RING_1"/>
    <property type="match status" value="1"/>
</dbReference>
<dbReference type="AlphaFoldDB" id="A0AAW2YID6"/>
<keyword evidence="4" id="KW-0862">Zinc</keyword>
<feature type="transmembrane region" description="Helical" evidence="6">
    <location>
        <begin position="168"/>
        <end position="191"/>
    </location>
</feature>
<evidence type="ECO:0000256" key="2">
    <source>
        <dbReference type="ARBA" id="ARBA00022723"/>
    </source>
</evidence>
<evidence type="ECO:0000256" key="6">
    <source>
        <dbReference type="SAM" id="Phobius"/>
    </source>
</evidence>
<dbReference type="InterPro" id="IPR017907">
    <property type="entry name" value="Znf_RING_CS"/>
</dbReference>
<dbReference type="InterPro" id="IPR013083">
    <property type="entry name" value="Znf_RING/FYVE/PHD"/>
</dbReference>
<dbReference type="PROSITE" id="PS50089">
    <property type="entry name" value="ZF_RING_2"/>
    <property type="match status" value="1"/>
</dbReference>
<comment type="similarity">
    <text evidence="1">Belongs to the apolipoprotein L family.</text>
</comment>
<keyword evidence="9" id="KW-1185">Reference proteome</keyword>
<proteinExistence type="inferred from homology"/>
<accession>A0AAW2YID6</accession>
<evidence type="ECO:0000256" key="4">
    <source>
        <dbReference type="ARBA" id="ARBA00022833"/>
    </source>
</evidence>
<evidence type="ECO:0000256" key="5">
    <source>
        <dbReference type="PROSITE-ProRule" id="PRU00175"/>
    </source>
</evidence>
<evidence type="ECO:0000313" key="8">
    <source>
        <dbReference type="EMBL" id="KAL0477050.1"/>
    </source>
</evidence>
<keyword evidence="6" id="KW-1133">Transmembrane helix</keyword>
<feature type="transmembrane region" description="Helical" evidence="6">
    <location>
        <begin position="197"/>
        <end position="221"/>
    </location>
</feature>
<dbReference type="EMBL" id="JAOPGA020000134">
    <property type="protein sequence ID" value="KAL0477050.1"/>
    <property type="molecule type" value="Genomic_DNA"/>
</dbReference>
<reference evidence="8 9" key="1">
    <citation type="submission" date="2024-03" db="EMBL/GenBank/DDBJ databases">
        <title>The Acrasis kona genome and developmental transcriptomes reveal deep origins of eukaryotic multicellular pathways.</title>
        <authorList>
            <person name="Sheikh S."/>
            <person name="Fu C.-J."/>
            <person name="Brown M.W."/>
            <person name="Baldauf S.L."/>
        </authorList>
    </citation>
    <scope>NUCLEOTIDE SEQUENCE [LARGE SCALE GENOMIC DNA]</scope>
    <source>
        <strain evidence="8 9">ATCC MYA-3509</strain>
    </source>
</reference>
<dbReference type="SUPFAM" id="SSF57850">
    <property type="entry name" value="RING/U-box"/>
    <property type="match status" value="1"/>
</dbReference>
<evidence type="ECO:0000313" key="9">
    <source>
        <dbReference type="Proteomes" id="UP001431209"/>
    </source>
</evidence>
<dbReference type="GO" id="GO:0042157">
    <property type="term" value="P:lipoprotein metabolic process"/>
    <property type="evidence" value="ECO:0007669"/>
    <property type="project" value="InterPro"/>
</dbReference>
<evidence type="ECO:0000256" key="1">
    <source>
        <dbReference type="ARBA" id="ARBA00010090"/>
    </source>
</evidence>
<feature type="domain" description="RING-type" evidence="7">
    <location>
        <begin position="29"/>
        <end position="67"/>
    </location>
</feature>
<dbReference type="InterPro" id="IPR008405">
    <property type="entry name" value="ApoL"/>
</dbReference>
<sequence length="412" mass="45278">MTEGTSTRETHYPNHTYIKEEDIPDSFKCNICLYPLEDPLEVKECHHHFCRSCLEEFLKGSKTCYKCGIEVKSEPVKVECECTLATLQSLEMKCNSCHYTSKRSEVSEHNAYCEGIDCSTLDGILSMLDKAALEWVNNMNELIPKLLELADSLDDHHRKVKIAQVSGTAASLLGTGLVIVGVLGSVVSMGLSLSLAVAGGVVGTAGTTTAVGATIAEWAIIKQEAKKLQDKILLDEILRKKISYWMIRLFKCEGDCLALKLKSVGENVTFLSLFNTLVKGLDASELDASEFFASDFDSTEFKEGESSQSTNTDGIRSAAQVVAKGCSSAQFVKIGTPLFRQAASLGKVVRVLGLVATVMTVPVDIYFLVQDSKEIHNKTTSEKSNEIRDLSRTIKERRDFLMNNGQDTEVVE</sequence>
<name>A0AAW2YID6_9EUKA</name>
<dbReference type="GO" id="GO:0008289">
    <property type="term" value="F:lipid binding"/>
    <property type="evidence" value="ECO:0007669"/>
    <property type="project" value="InterPro"/>
</dbReference>